<evidence type="ECO:0000313" key="2">
    <source>
        <dbReference type="Proteomes" id="UP000218899"/>
    </source>
</evidence>
<gene>
    <name evidence="1" type="ORF">SVA_1700</name>
</gene>
<dbReference type="PIRSF" id="PIRSF015283">
    <property type="entry name" value="Regulatory_RpfE"/>
    <property type="match status" value="1"/>
</dbReference>
<name>A0A1B4VDL6_9GAMM</name>
<reference evidence="1 2" key="1">
    <citation type="submission" date="2015-08" db="EMBL/GenBank/DDBJ databases">
        <title>Complete genome sequence of Sulfurifustis variabilis.</title>
        <authorList>
            <person name="Miura A."/>
            <person name="Kojima H."/>
            <person name="Fukui M."/>
        </authorList>
    </citation>
    <scope>NUCLEOTIDE SEQUENCE [LARGE SCALE GENOMIC DNA]</scope>
    <source>
        <strain evidence="2">skN76</strain>
    </source>
</reference>
<accession>A0A1B4VDL6</accession>
<proteinExistence type="predicted"/>
<protein>
    <submittedName>
        <fullName evidence="1">Signal peptide protein</fullName>
    </submittedName>
</protein>
<dbReference type="KEGG" id="sva:SVA_1700"/>
<dbReference type="InterPro" id="IPR016631">
    <property type="entry name" value="Regulatory_RpfE"/>
</dbReference>
<keyword evidence="2" id="KW-1185">Reference proteome</keyword>
<organism evidence="1 2">
    <name type="scientific">Sulfurifustis variabilis</name>
    <dbReference type="NCBI Taxonomy" id="1675686"/>
    <lineage>
        <taxon>Bacteria</taxon>
        <taxon>Pseudomonadati</taxon>
        <taxon>Pseudomonadota</taxon>
        <taxon>Gammaproteobacteria</taxon>
        <taxon>Acidiferrobacterales</taxon>
        <taxon>Acidiferrobacteraceae</taxon>
        <taxon>Sulfurifustis</taxon>
    </lineage>
</organism>
<evidence type="ECO:0000313" key="1">
    <source>
        <dbReference type="EMBL" id="BAU48257.1"/>
    </source>
</evidence>
<dbReference type="Proteomes" id="UP000218899">
    <property type="component" value="Chromosome"/>
</dbReference>
<dbReference type="EMBL" id="AP014936">
    <property type="protein sequence ID" value="BAU48257.1"/>
    <property type="molecule type" value="Genomic_DNA"/>
</dbReference>
<sequence>MAVSRPRTSPSASLTLFVPGLFSPPPSLDADDLAPLVTPALDTWLARADPETRAGASGMEAALFALFGVDPPRDADLPVAAVTRVVDMGVIDNEWWMRADPVHLRPERDRLILLDTQLVPLAVEEAQALVAELMQTYGDEGWVLKAPHPARWYLKPPREHRLVTTPVTEIVGRDIHPHLPRGEEGATWRGLLNEMQILLHTTRANEVREARGELAINSVWFWGSGRLPAVRGSGWARVCGDEPVALGLARLAGVPATSVPPRFSDLTSDVGRQLVVLEAAHAAAQYREARNWREAVQRLERDWIGPAYEAVRAGKLAEAVLCAENQRVFRLGRRAARRWWRRRRPLEAYA</sequence>
<dbReference type="AlphaFoldDB" id="A0A1B4VDL6"/>